<evidence type="ECO:0000313" key="16">
    <source>
        <dbReference type="EMBL" id="SMG13935.1"/>
    </source>
</evidence>
<dbReference type="Gene3D" id="3.30.565.10">
    <property type="entry name" value="Histidine kinase-like ATPase, C-terminal domain"/>
    <property type="match status" value="1"/>
</dbReference>
<keyword evidence="17" id="KW-1185">Reference proteome</keyword>
<sequence>MKVTAKDGRSRWKCLNIRSLRGKLLSISLLLVAVILVVVGILQHIFMKQYTYQNKAESMLNQVISIPPETWRQGGLPIPKPEGADQMNASDQASDKWAQEVQDDDQSGKAGKFDEGEKTSSDAAGKRDRAPAPMLFLPGLTLAYVDQEGQYKTLSEWNDGGTAPRLSKAEIEAILLTNQYERKLFSNYMIVDNEQGEEQLVVFSPVPLRHPIGLVQISTATAPMKGELSRQLMIYIVLSLIALTAGSLVFMPLLRKTLLPLSNMVHTVEQINAGNLQQRLSVTEKQEEIDKLASSFNDMLKRLEASFEAEKEAKEQMRQFIADASHELRTPLTSIHGFLEVLLRGASKHPEQLDRALKSMYGESERMNKLVHDLLLLAKLDRAPELTASEGKLGLMIDEMEPQLRLLAQQRKVSFDLDCGISCIYDRDKLKQVVLNLFYNAVQHTDPEAGKIKLSLKQHQHKWVQLQVQDNGIGIDDEHIPLLFNRFYRMDPSRARKHGGAGLGLSITKSIIDLHGGRIEVRSDLGSGTTFIVTLPLDQRQP</sequence>
<dbReference type="AlphaFoldDB" id="A0A1X7IGJ2"/>
<organism evidence="16 17">
    <name type="scientific">Paenibacillus aquistagni</name>
    <dbReference type="NCBI Taxonomy" id="1852522"/>
    <lineage>
        <taxon>Bacteria</taxon>
        <taxon>Bacillati</taxon>
        <taxon>Bacillota</taxon>
        <taxon>Bacilli</taxon>
        <taxon>Bacillales</taxon>
        <taxon>Paenibacillaceae</taxon>
        <taxon>Paenibacillus</taxon>
    </lineage>
</organism>
<dbReference type="Pfam" id="PF00672">
    <property type="entry name" value="HAMP"/>
    <property type="match status" value="1"/>
</dbReference>
<keyword evidence="11 13" id="KW-0472">Membrane</keyword>
<keyword evidence="13" id="KW-0812">Transmembrane</keyword>
<feature type="domain" description="HAMP" evidence="15">
    <location>
        <begin position="255"/>
        <end position="308"/>
    </location>
</feature>
<keyword evidence="8 16" id="KW-0418">Kinase</keyword>
<dbReference type="InterPro" id="IPR036890">
    <property type="entry name" value="HATPase_C_sf"/>
</dbReference>
<evidence type="ECO:0000259" key="14">
    <source>
        <dbReference type="PROSITE" id="PS50109"/>
    </source>
</evidence>
<evidence type="ECO:0000256" key="7">
    <source>
        <dbReference type="ARBA" id="ARBA00022741"/>
    </source>
</evidence>
<proteinExistence type="predicted"/>
<evidence type="ECO:0000256" key="10">
    <source>
        <dbReference type="ARBA" id="ARBA00023012"/>
    </source>
</evidence>
<dbReference type="CDD" id="cd00082">
    <property type="entry name" value="HisKA"/>
    <property type="match status" value="1"/>
</dbReference>
<dbReference type="PROSITE" id="PS50109">
    <property type="entry name" value="HIS_KIN"/>
    <property type="match status" value="1"/>
</dbReference>
<keyword evidence="6" id="KW-0808">Transferase</keyword>
<evidence type="ECO:0000256" key="2">
    <source>
        <dbReference type="ARBA" id="ARBA00004651"/>
    </source>
</evidence>
<keyword evidence="5" id="KW-0597">Phosphoprotein</keyword>
<dbReference type="InterPro" id="IPR004358">
    <property type="entry name" value="Sig_transdc_His_kin-like_C"/>
</dbReference>
<dbReference type="GO" id="GO:0005886">
    <property type="term" value="C:plasma membrane"/>
    <property type="evidence" value="ECO:0007669"/>
    <property type="project" value="UniProtKB-SubCell"/>
</dbReference>
<dbReference type="GO" id="GO:0005524">
    <property type="term" value="F:ATP binding"/>
    <property type="evidence" value="ECO:0007669"/>
    <property type="project" value="UniProtKB-KW"/>
</dbReference>
<dbReference type="PANTHER" id="PTHR43711:SF28">
    <property type="entry name" value="SENSOR HISTIDINE KINASE YXDK"/>
    <property type="match status" value="1"/>
</dbReference>
<evidence type="ECO:0000256" key="8">
    <source>
        <dbReference type="ARBA" id="ARBA00022777"/>
    </source>
</evidence>
<evidence type="ECO:0000313" key="17">
    <source>
        <dbReference type="Proteomes" id="UP000193834"/>
    </source>
</evidence>
<comment type="catalytic activity">
    <reaction evidence="1">
        <text>ATP + protein L-histidine = ADP + protein N-phospho-L-histidine.</text>
        <dbReference type="EC" id="2.7.13.3"/>
    </reaction>
</comment>
<evidence type="ECO:0000256" key="4">
    <source>
        <dbReference type="ARBA" id="ARBA00022475"/>
    </source>
</evidence>
<dbReference type="SUPFAM" id="SSF47384">
    <property type="entry name" value="Homodimeric domain of signal transducing histidine kinase"/>
    <property type="match status" value="1"/>
</dbReference>
<evidence type="ECO:0000256" key="12">
    <source>
        <dbReference type="SAM" id="MobiDB-lite"/>
    </source>
</evidence>
<feature type="compositionally biased region" description="Basic and acidic residues" evidence="12">
    <location>
        <begin position="111"/>
        <end position="129"/>
    </location>
</feature>
<protein>
    <recommendedName>
        <fullName evidence="3">histidine kinase</fullName>
        <ecNumber evidence="3">2.7.13.3</ecNumber>
    </recommendedName>
</protein>
<dbReference type="SMART" id="SM00388">
    <property type="entry name" value="HisKA"/>
    <property type="match status" value="1"/>
</dbReference>
<dbReference type="CDD" id="cd00075">
    <property type="entry name" value="HATPase"/>
    <property type="match status" value="1"/>
</dbReference>
<dbReference type="SUPFAM" id="SSF55874">
    <property type="entry name" value="ATPase domain of HSP90 chaperone/DNA topoisomerase II/histidine kinase"/>
    <property type="match status" value="1"/>
</dbReference>
<dbReference type="FunFam" id="1.10.287.130:FF:000001">
    <property type="entry name" value="Two-component sensor histidine kinase"/>
    <property type="match status" value="1"/>
</dbReference>
<dbReference type="Gene3D" id="1.10.287.130">
    <property type="match status" value="1"/>
</dbReference>
<evidence type="ECO:0000259" key="15">
    <source>
        <dbReference type="PROSITE" id="PS50885"/>
    </source>
</evidence>
<feature type="transmembrane region" description="Helical" evidence="13">
    <location>
        <begin position="25"/>
        <end position="46"/>
    </location>
</feature>
<keyword evidence="4" id="KW-1003">Cell membrane</keyword>
<dbReference type="CDD" id="cd06225">
    <property type="entry name" value="HAMP"/>
    <property type="match status" value="1"/>
</dbReference>
<dbReference type="Pfam" id="PF02518">
    <property type="entry name" value="HATPase_c"/>
    <property type="match status" value="1"/>
</dbReference>
<keyword evidence="10" id="KW-0902">Two-component regulatory system</keyword>
<dbReference type="PROSITE" id="PS50885">
    <property type="entry name" value="HAMP"/>
    <property type="match status" value="1"/>
</dbReference>
<gene>
    <name evidence="16" type="ORF">SAMN06295960_0442</name>
</gene>
<dbReference type="Gene3D" id="6.10.340.10">
    <property type="match status" value="1"/>
</dbReference>
<dbReference type="SMART" id="SM00304">
    <property type="entry name" value="HAMP"/>
    <property type="match status" value="1"/>
</dbReference>
<evidence type="ECO:0000256" key="13">
    <source>
        <dbReference type="SAM" id="Phobius"/>
    </source>
</evidence>
<dbReference type="InterPro" id="IPR003660">
    <property type="entry name" value="HAMP_dom"/>
</dbReference>
<accession>A0A1X7IGJ2</accession>
<comment type="subcellular location">
    <subcellularLocation>
        <location evidence="2">Cell membrane</location>
        <topology evidence="2">Multi-pass membrane protein</topology>
    </subcellularLocation>
</comment>
<dbReference type="InterPro" id="IPR036097">
    <property type="entry name" value="HisK_dim/P_sf"/>
</dbReference>
<dbReference type="SMART" id="SM00387">
    <property type="entry name" value="HATPase_c"/>
    <property type="match status" value="1"/>
</dbReference>
<dbReference type="InterPro" id="IPR005467">
    <property type="entry name" value="His_kinase_dom"/>
</dbReference>
<name>A0A1X7IGJ2_9BACL</name>
<dbReference type="InterPro" id="IPR003661">
    <property type="entry name" value="HisK_dim/P_dom"/>
</dbReference>
<dbReference type="PRINTS" id="PR00344">
    <property type="entry name" value="BCTRLSENSOR"/>
</dbReference>
<dbReference type="SUPFAM" id="SSF158472">
    <property type="entry name" value="HAMP domain-like"/>
    <property type="match status" value="1"/>
</dbReference>
<keyword evidence="7" id="KW-0547">Nucleotide-binding</keyword>
<dbReference type="STRING" id="1852522.SAMN06295960_0442"/>
<feature type="transmembrane region" description="Helical" evidence="13">
    <location>
        <begin position="232"/>
        <end position="254"/>
    </location>
</feature>
<feature type="domain" description="Histidine kinase" evidence="14">
    <location>
        <begin position="323"/>
        <end position="539"/>
    </location>
</feature>
<dbReference type="FunFam" id="3.30.565.10:FF:000006">
    <property type="entry name" value="Sensor histidine kinase WalK"/>
    <property type="match status" value="1"/>
</dbReference>
<dbReference type="Proteomes" id="UP000193834">
    <property type="component" value="Unassembled WGS sequence"/>
</dbReference>
<dbReference type="InterPro" id="IPR050736">
    <property type="entry name" value="Sensor_HK_Regulatory"/>
</dbReference>
<evidence type="ECO:0000256" key="9">
    <source>
        <dbReference type="ARBA" id="ARBA00022840"/>
    </source>
</evidence>
<dbReference type="GO" id="GO:0000155">
    <property type="term" value="F:phosphorelay sensor kinase activity"/>
    <property type="evidence" value="ECO:0007669"/>
    <property type="project" value="InterPro"/>
</dbReference>
<dbReference type="EC" id="2.7.13.3" evidence="3"/>
<evidence type="ECO:0000256" key="5">
    <source>
        <dbReference type="ARBA" id="ARBA00022553"/>
    </source>
</evidence>
<dbReference type="EMBL" id="FXAZ01000001">
    <property type="protein sequence ID" value="SMG13935.1"/>
    <property type="molecule type" value="Genomic_DNA"/>
</dbReference>
<evidence type="ECO:0000256" key="6">
    <source>
        <dbReference type="ARBA" id="ARBA00022679"/>
    </source>
</evidence>
<dbReference type="Pfam" id="PF00512">
    <property type="entry name" value="HisKA"/>
    <property type="match status" value="1"/>
</dbReference>
<dbReference type="RefSeq" id="WP_244903265.1">
    <property type="nucleotide sequence ID" value="NZ_FXAZ01000001.1"/>
</dbReference>
<keyword evidence="13" id="KW-1133">Transmembrane helix</keyword>
<evidence type="ECO:0000256" key="1">
    <source>
        <dbReference type="ARBA" id="ARBA00000085"/>
    </source>
</evidence>
<evidence type="ECO:0000256" key="3">
    <source>
        <dbReference type="ARBA" id="ARBA00012438"/>
    </source>
</evidence>
<dbReference type="PANTHER" id="PTHR43711">
    <property type="entry name" value="TWO-COMPONENT HISTIDINE KINASE"/>
    <property type="match status" value="1"/>
</dbReference>
<reference evidence="16 17" key="1">
    <citation type="submission" date="2017-04" db="EMBL/GenBank/DDBJ databases">
        <authorList>
            <person name="Afonso C.L."/>
            <person name="Miller P.J."/>
            <person name="Scott M.A."/>
            <person name="Spackman E."/>
            <person name="Goraichik I."/>
            <person name="Dimitrov K.M."/>
            <person name="Suarez D.L."/>
            <person name="Swayne D.E."/>
        </authorList>
    </citation>
    <scope>NUCLEOTIDE SEQUENCE [LARGE SCALE GENOMIC DNA]</scope>
    <source>
        <strain evidence="16 17">11</strain>
    </source>
</reference>
<keyword evidence="9" id="KW-0067">ATP-binding</keyword>
<evidence type="ECO:0000256" key="11">
    <source>
        <dbReference type="ARBA" id="ARBA00023136"/>
    </source>
</evidence>
<dbReference type="InterPro" id="IPR003594">
    <property type="entry name" value="HATPase_dom"/>
</dbReference>
<feature type="region of interest" description="Disordered" evidence="12">
    <location>
        <begin position="71"/>
        <end position="129"/>
    </location>
</feature>